<dbReference type="EMBL" id="JAYKOT010000001">
    <property type="protein sequence ID" value="MEB3428804.1"/>
    <property type="molecule type" value="Genomic_DNA"/>
</dbReference>
<dbReference type="Pfam" id="PF08713">
    <property type="entry name" value="DNA_alkylation"/>
    <property type="match status" value="1"/>
</dbReference>
<dbReference type="SUPFAM" id="SSF48371">
    <property type="entry name" value="ARM repeat"/>
    <property type="match status" value="1"/>
</dbReference>
<reference evidence="1 2" key="1">
    <citation type="submission" date="2024-01" db="EMBL/GenBank/DDBJ databases">
        <title>Complete genome sequence of Citroniella saccharovorans strain M6.X9, isolated from human fecal sample.</title>
        <authorList>
            <person name="Cheng G."/>
            <person name="Westerholm M."/>
            <person name="Schnurer A."/>
        </authorList>
    </citation>
    <scope>NUCLEOTIDE SEQUENCE [LARGE SCALE GENOMIC DNA]</scope>
    <source>
        <strain evidence="1 2">DSM 29873</strain>
    </source>
</reference>
<dbReference type="Gene3D" id="1.25.10.90">
    <property type="match status" value="1"/>
</dbReference>
<evidence type="ECO:0000313" key="1">
    <source>
        <dbReference type="EMBL" id="MEB3428804.1"/>
    </source>
</evidence>
<dbReference type="Proteomes" id="UP001357733">
    <property type="component" value="Unassembled WGS sequence"/>
</dbReference>
<dbReference type="AlphaFoldDB" id="A0AAW9MWB2"/>
<dbReference type="InterPro" id="IPR014825">
    <property type="entry name" value="DNA_alkylation"/>
</dbReference>
<evidence type="ECO:0000313" key="2">
    <source>
        <dbReference type="Proteomes" id="UP001357733"/>
    </source>
</evidence>
<keyword evidence="2" id="KW-1185">Reference proteome</keyword>
<name>A0AAW9MWB2_9FIRM</name>
<dbReference type="CDD" id="cd06561">
    <property type="entry name" value="AlkD_like"/>
    <property type="match status" value="1"/>
</dbReference>
<comment type="caution">
    <text evidence="1">The sequence shown here is derived from an EMBL/GenBank/DDBJ whole genome shotgun (WGS) entry which is preliminary data.</text>
</comment>
<organism evidence="1 2">
    <name type="scientific">Citroniella saccharovorans</name>
    <dbReference type="NCBI Taxonomy" id="2053367"/>
    <lineage>
        <taxon>Bacteria</taxon>
        <taxon>Bacillati</taxon>
        <taxon>Bacillota</taxon>
        <taxon>Tissierellia</taxon>
        <taxon>Tissierellales</taxon>
        <taxon>Peptoniphilaceae</taxon>
        <taxon>Citroniella</taxon>
    </lineage>
</organism>
<gene>
    <name evidence="1" type="ORF">VLK81_01995</name>
</gene>
<accession>A0AAW9MWB2</accession>
<sequence>MITKLLFEKKDESYKNFLLRIIKGLDEKEVIGVRKKDLREIFKKTKDLHKEFLNTPHIYQEEFLIHIYIISEIDDFKEAILELDKIIDKLDNWELTDSVKIKNMKNEENLSYSYFEKLISSGKTFYIRTALVLMMRYFNSPFYLDKNLNLIFSITNYDYYVKMGVGWFLEEFTKKYKSEGYKILEDMNLAKEFQNAFISKIRQSSYFTKEEKETASKYKI</sequence>
<dbReference type="InterPro" id="IPR016024">
    <property type="entry name" value="ARM-type_fold"/>
</dbReference>
<protein>
    <submittedName>
        <fullName evidence="1">DNA alkylation repair protein</fullName>
    </submittedName>
</protein>
<proteinExistence type="predicted"/>
<dbReference type="RefSeq" id="WP_324618832.1">
    <property type="nucleotide sequence ID" value="NZ_JAYKOT010000001.1"/>
</dbReference>